<reference evidence="10 11" key="1">
    <citation type="submission" date="2020-08" db="EMBL/GenBank/DDBJ databases">
        <title>Genomic Encyclopedia of Archaeal and Bacterial Type Strains, Phase II (KMG-II): from individual species to whole genera.</title>
        <authorList>
            <person name="Goeker M."/>
        </authorList>
    </citation>
    <scope>NUCLEOTIDE SEQUENCE [LARGE SCALE GENOMIC DNA]</scope>
    <source>
        <strain evidence="10 11">DSM 43850</strain>
    </source>
</reference>
<evidence type="ECO:0000256" key="3">
    <source>
        <dbReference type="ARBA" id="ARBA00022679"/>
    </source>
</evidence>
<dbReference type="PROSITE" id="PS50011">
    <property type="entry name" value="PROTEIN_KINASE_DOM"/>
    <property type="match status" value="1"/>
</dbReference>
<comment type="caution">
    <text evidence="10">The sequence shown here is derived from an EMBL/GenBank/DDBJ whole genome shotgun (WGS) entry which is preliminary data.</text>
</comment>
<dbReference type="EC" id="2.7.11.1" evidence="1"/>
<keyword evidence="3" id="KW-0808">Transferase</keyword>
<dbReference type="Gene3D" id="3.30.200.20">
    <property type="entry name" value="Phosphorylase Kinase, domain 1"/>
    <property type="match status" value="1"/>
</dbReference>
<evidence type="ECO:0000256" key="6">
    <source>
        <dbReference type="ARBA" id="ARBA00022840"/>
    </source>
</evidence>
<dbReference type="PROSITE" id="PS00108">
    <property type="entry name" value="PROTEIN_KINASE_ST"/>
    <property type="match status" value="1"/>
</dbReference>
<keyword evidence="11" id="KW-1185">Reference proteome</keyword>
<feature type="binding site" evidence="7">
    <location>
        <position position="43"/>
    </location>
    <ligand>
        <name>ATP</name>
        <dbReference type="ChEBI" id="CHEBI:30616"/>
    </ligand>
</feature>
<feature type="compositionally biased region" description="Low complexity" evidence="8">
    <location>
        <begin position="303"/>
        <end position="352"/>
    </location>
</feature>
<dbReference type="SUPFAM" id="SSF56112">
    <property type="entry name" value="Protein kinase-like (PK-like)"/>
    <property type="match status" value="1"/>
</dbReference>
<dbReference type="EMBL" id="JACJID010000001">
    <property type="protein sequence ID" value="MBA8924345.1"/>
    <property type="molecule type" value="Genomic_DNA"/>
</dbReference>
<feature type="region of interest" description="Disordered" evidence="8">
    <location>
        <begin position="303"/>
        <end position="381"/>
    </location>
</feature>
<evidence type="ECO:0000256" key="2">
    <source>
        <dbReference type="ARBA" id="ARBA00022527"/>
    </source>
</evidence>
<organism evidence="10 11">
    <name type="scientific">Kutzneria viridogrisea</name>
    <dbReference type="NCBI Taxonomy" id="47990"/>
    <lineage>
        <taxon>Bacteria</taxon>
        <taxon>Bacillati</taxon>
        <taxon>Actinomycetota</taxon>
        <taxon>Actinomycetes</taxon>
        <taxon>Pseudonocardiales</taxon>
        <taxon>Pseudonocardiaceae</taxon>
        <taxon>Kutzneria</taxon>
    </lineage>
</organism>
<evidence type="ECO:0000256" key="7">
    <source>
        <dbReference type="PROSITE-ProRule" id="PRU10141"/>
    </source>
</evidence>
<evidence type="ECO:0000313" key="11">
    <source>
        <dbReference type="Proteomes" id="UP000517916"/>
    </source>
</evidence>
<evidence type="ECO:0000256" key="8">
    <source>
        <dbReference type="SAM" id="MobiDB-lite"/>
    </source>
</evidence>
<evidence type="ECO:0000313" key="10">
    <source>
        <dbReference type="EMBL" id="MBA8924345.1"/>
    </source>
</evidence>
<evidence type="ECO:0000259" key="9">
    <source>
        <dbReference type="PROSITE" id="PS50011"/>
    </source>
</evidence>
<keyword evidence="5 10" id="KW-0418">Kinase</keyword>
<dbReference type="SMART" id="SM00220">
    <property type="entry name" value="S_TKc"/>
    <property type="match status" value="1"/>
</dbReference>
<name>A0ABR6BC04_9PSEU</name>
<dbReference type="GO" id="GO:0004674">
    <property type="term" value="F:protein serine/threonine kinase activity"/>
    <property type="evidence" value="ECO:0007669"/>
    <property type="project" value="UniProtKB-KW"/>
</dbReference>
<evidence type="ECO:0000256" key="5">
    <source>
        <dbReference type="ARBA" id="ARBA00022777"/>
    </source>
</evidence>
<dbReference type="PANTHER" id="PTHR43289">
    <property type="entry name" value="MITOGEN-ACTIVATED PROTEIN KINASE KINASE KINASE 20-RELATED"/>
    <property type="match status" value="1"/>
</dbReference>
<dbReference type="InterPro" id="IPR008271">
    <property type="entry name" value="Ser/Thr_kinase_AS"/>
</dbReference>
<dbReference type="Pfam" id="PF00069">
    <property type="entry name" value="Pkinase"/>
    <property type="match status" value="1"/>
</dbReference>
<proteinExistence type="predicted"/>
<evidence type="ECO:0000256" key="1">
    <source>
        <dbReference type="ARBA" id="ARBA00012513"/>
    </source>
</evidence>
<keyword evidence="6 7" id="KW-0067">ATP-binding</keyword>
<dbReference type="InterPro" id="IPR000719">
    <property type="entry name" value="Prot_kinase_dom"/>
</dbReference>
<dbReference type="Proteomes" id="UP000517916">
    <property type="component" value="Unassembled WGS sequence"/>
</dbReference>
<dbReference type="RefSeq" id="WP_025358044.1">
    <property type="nucleotide sequence ID" value="NZ_BAAABQ010000007.1"/>
</dbReference>
<keyword evidence="2 10" id="KW-0723">Serine/threonine-protein kinase</keyword>
<dbReference type="CDD" id="cd14014">
    <property type="entry name" value="STKc_PknB_like"/>
    <property type="match status" value="1"/>
</dbReference>
<dbReference type="InterPro" id="IPR017441">
    <property type="entry name" value="Protein_kinase_ATP_BS"/>
</dbReference>
<gene>
    <name evidence="10" type="ORF">BC739_001542</name>
</gene>
<protein>
    <recommendedName>
        <fullName evidence="1">non-specific serine/threonine protein kinase</fullName>
        <ecNumber evidence="1">2.7.11.1</ecNumber>
    </recommendedName>
</protein>
<keyword evidence="4 7" id="KW-0547">Nucleotide-binding</keyword>
<feature type="compositionally biased region" description="Basic and acidic residues" evidence="8">
    <location>
        <begin position="372"/>
        <end position="381"/>
    </location>
</feature>
<dbReference type="Gene3D" id="1.10.510.10">
    <property type="entry name" value="Transferase(Phosphotransferase) domain 1"/>
    <property type="match status" value="1"/>
</dbReference>
<dbReference type="PROSITE" id="PS00107">
    <property type="entry name" value="PROTEIN_KINASE_ATP"/>
    <property type="match status" value="1"/>
</dbReference>
<accession>A0ABR6BC04</accession>
<sequence>MTGSPDQVVLGGRYRLGGVLGRGAMAQVYRAYDLRLGRWVAVKRFRPGGDPVDRRRFETEAQVLAGLTHHGLVAVYDAFQERDTVHLVLQLVHGPTLLQLLGAGPLPPTAVAQLGANLAATLAYVHGRGVVHRDIKPSNILLDEDNHPHLADFGLARLIDSTGFTRSGEVVGTAAYLAPEQVRGERVGAEADVYSLGLVLLQCLTGRQEYDGTPVEAALARLSRPPEIPASVPVALADVLAAMTRLRRAARPKAAACAALLERAANDPGTATGPRTARIRWAAAASGLSLAAVAGLFALLQPSGESSAPATADPASPPTTTTSVGASPTSAVTSAPATVAATTAVPSSAPAPQGGTAEEPAASTKHGKPKKDKGDKKNNDG</sequence>
<dbReference type="PANTHER" id="PTHR43289:SF6">
    <property type="entry name" value="SERINE_THREONINE-PROTEIN KINASE NEKL-3"/>
    <property type="match status" value="1"/>
</dbReference>
<evidence type="ECO:0000256" key="4">
    <source>
        <dbReference type="ARBA" id="ARBA00022741"/>
    </source>
</evidence>
<dbReference type="InterPro" id="IPR011009">
    <property type="entry name" value="Kinase-like_dom_sf"/>
</dbReference>
<feature type="domain" description="Protein kinase" evidence="9">
    <location>
        <begin position="14"/>
        <end position="261"/>
    </location>
</feature>